<dbReference type="CDD" id="cd02947">
    <property type="entry name" value="TRX_family"/>
    <property type="match status" value="1"/>
</dbReference>
<protein>
    <recommendedName>
        <fullName evidence="5">Thioredoxin domain-containing protein</fullName>
    </recommendedName>
</protein>
<evidence type="ECO:0000313" key="7">
    <source>
        <dbReference type="Proteomes" id="UP000249390"/>
    </source>
</evidence>
<feature type="compositionally biased region" description="Basic and acidic residues" evidence="4">
    <location>
        <begin position="24"/>
        <end position="33"/>
    </location>
</feature>
<feature type="region of interest" description="Disordered" evidence="4">
    <location>
        <begin position="1"/>
        <end position="49"/>
    </location>
</feature>
<dbReference type="InterPro" id="IPR050620">
    <property type="entry name" value="Thioredoxin_H-type-like"/>
</dbReference>
<dbReference type="EMBL" id="NQVE01000027">
    <property type="protein sequence ID" value="RAL53112.1"/>
    <property type="molecule type" value="Genomic_DNA"/>
</dbReference>
<keyword evidence="3" id="KW-0676">Redox-active center</keyword>
<dbReference type="Proteomes" id="UP000249390">
    <property type="component" value="Unassembled WGS sequence"/>
</dbReference>
<keyword evidence="1" id="KW-0249">Electron transport</keyword>
<evidence type="ECO:0000256" key="2">
    <source>
        <dbReference type="ARBA" id="ARBA00023157"/>
    </source>
</evidence>
<gene>
    <name evidence="6" type="ORF">DM860_006784</name>
</gene>
<dbReference type="Pfam" id="PF00085">
    <property type="entry name" value="Thioredoxin"/>
    <property type="match status" value="1"/>
</dbReference>
<keyword evidence="2" id="KW-1015">Disulfide bond</keyword>
<dbReference type="FunFam" id="3.40.30.10:FF:000245">
    <property type="entry name" value="Thioredoxin"/>
    <property type="match status" value="1"/>
</dbReference>
<keyword evidence="7" id="KW-1185">Reference proteome</keyword>
<dbReference type="PROSITE" id="PS51352">
    <property type="entry name" value="THIOREDOXIN_2"/>
    <property type="match status" value="1"/>
</dbReference>
<dbReference type="Gene3D" id="3.40.30.10">
    <property type="entry name" value="Glutaredoxin"/>
    <property type="match status" value="1"/>
</dbReference>
<organism evidence="6 7">
    <name type="scientific">Cuscuta australis</name>
    <dbReference type="NCBI Taxonomy" id="267555"/>
    <lineage>
        <taxon>Eukaryota</taxon>
        <taxon>Viridiplantae</taxon>
        <taxon>Streptophyta</taxon>
        <taxon>Embryophyta</taxon>
        <taxon>Tracheophyta</taxon>
        <taxon>Spermatophyta</taxon>
        <taxon>Magnoliopsida</taxon>
        <taxon>eudicotyledons</taxon>
        <taxon>Gunneridae</taxon>
        <taxon>Pentapetalae</taxon>
        <taxon>asterids</taxon>
        <taxon>lamiids</taxon>
        <taxon>Solanales</taxon>
        <taxon>Convolvulaceae</taxon>
        <taxon>Cuscuteae</taxon>
        <taxon>Cuscuta</taxon>
        <taxon>Cuscuta subgen. Grammica</taxon>
        <taxon>Cuscuta sect. Cleistogrammica</taxon>
    </lineage>
</organism>
<dbReference type="InterPro" id="IPR036249">
    <property type="entry name" value="Thioredoxin-like_sf"/>
</dbReference>
<proteinExistence type="predicted"/>
<comment type="caution">
    <text evidence="6">The sequence shown here is derived from an EMBL/GenBank/DDBJ whole genome shotgun (WGS) entry which is preliminary data.</text>
</comment>
<evidence type="ECO:0000256" key="1">
    <source>
        <dbReference type="ARBA" id="ARBA00022982"/>
    </source>
</evidence>
<evidence type="ECO:0000256" key="4">
    <source>
        <dbReference type="SAM" id="MobiDB-lite"/>
    </source>
</evidence>
<dbReference type="InterPro" id="IPR013766">
    <property type="entry name" value="Thioredoxin_domain"/>
</dbReference>
<accession>A0A328E543</accession>
<dbReference type="PROSITE" id="PS00194">
    <property type="entry name" value="THIOREDOXIN_1"/>
    <property type="match status" value="1"/>
</dbReference>
<feature type="domain" description="Thioredoxin" evidence="5">
    <location>
        <begin position="28"/>
        <end position="167"/>
    </location>
</feature>
<dbReference type="AlphaFoldDB" id="A0A328E543"/>
<dbReference type="PRINTS" id="PR00421">
    <property type="entry name" value="THIOREDOXIN"/>
</dbReference>
<dbReference type="PANTHER" id="PTHR10438:SF444">
    <property type="entry name" value="THIOREDOXIN H-TYPE 1"/>
    <property type="match status" value="1"/>
</dbReference>
<dbReference type="SUPFAM" id="SSF52833">
    <property type="entry name" value="Thioredoxin-like"/>
    <property type="match status" value="1"/>
</dbReference>
<evidence type="ECO:0000313" key="6">
    <source>
        <dbReference type="EMBL" id="RAL53112.1"/>
    </source>
</evidence>
<evidence type="ECO:0000259" key="5">
    <source>
        <dbReference type="PROSITE" id="PS51352"/>
    </source>
</evidence>
<dbReference type="InterPro" id="IPR017937">
    <property type="entry name" value="Thioredoxin_CS"/>
</dbReference>
<reference evidence="6 7" key="1">
    <citation type="submission" date="2018-06" db="EMBL/GenBank/DDBJ databases">
        <title>The Genome of Cuscuta australis (Dodder) Provides Insight into the Evolution of Plant Parasitism.</title>
        <authorList>
            <person name="Liu H."/>
        </authorList>
    </citation>
    <scope>NUCLEOTIDE SEQUENCE [LARGE SCALE GENOMIC DNA]</scope>
    <source>
        <strain evidence="7">cv. Yunnan</strain>
        <tissue evidence="6">Vines</tissue>
    </source>
</reference>
<dbReference type="PANTHER" id="PTHR10438">
    <property type="entry name" value="THIOREDOXIN"/>
    <property type="match status" value="1"/>
</dbReference>
<keyword evidence="1" id="KW-0813">Transport</keyword>
<name>A0A328E543_9ASTE</name>
<sequence>MAAAAASSEEKSVQIEIQGNDEVDQGREKDEKTIPVISSSDAVDQGKEKEGKGVQIENQVIACNTLDRWNEHFTNGLESKKPVVIYFTASWCGPCRVIGPTFSDIAKKIPGAIFLKVDVDELEAVAQEYDVQAMPTFVFLKEGKEVEERVVGAKKDELHKTITKHCSS</sequence>
<evidence type="ECO:0000256" key="3">
    <source>
        <dbReference type="ARBA" id="ARBA00023284"/>
    </source>
</evidence>